<dbReference type="Pfam" id="PF01520">
    <property type="entry name" value="Amidase_3"/>
    <property type="match status" value="1"/>
</dbReference>
<evidence type="ECO:0000313" key="4">
    <source>
        <dbReference type="Proteomes" id="UP000009315"/>
    </source>
</evidence>
<dbReference type="OrthoDB" id="9772024at2"/>
<dbReference type="PANTHER" id="PTHR30404:SF0">
    <property type="entry name" value="N-ACETYLMURAMOYL-L-ALANINE AMIDASE AMIC"/>
    <property type="match status" value="1"/>
</dbReference>
<evidence type="ECO:0000259" key="2">
    <source>
        <dbReference type="SMART" id="SM00646"/>
    </source>
</evidence>
<dbReference type="SUPFAM" id="SSF53187">
    <property type="entry name" value="Zn-dependent exopeptidases"/>
    <property type="match status" value="1"/>
</dbReference>
<dbReference type="CDD" id="cd02696">
    <property type="entry name" value="MurNAc-LAA"/>
    <property type="match status" value="1"/>
</dbReference>
<proteinExistence type="predicted"/>
<dbReference type="RefSeq" id="WP_008412038.1">
    <property type="nucleotide sequence ID" value="NZ_CAOS01000011.1"/>
</dbReference>
<reference evidence="3 4" key="1">
    <citation type="journal article" date="2013" name="Genome Announc.">
        <title>Genome Sequence of the Sulfate-Reducing Bacterium Desulfotomaculum hydrothermale Lam5(T).</title>
        <authorList>
            <person name="Amin O."/>
            <person name="Fardeau M.L."/>
            <person name="Valette O."/>
            <person name="Hirschler-Rea A."/>
            <person name="Barbe V."/>
            <person name="Medigue C."/>
            <person name="Vacherie B."/>
            <person name="Ollivier B."/>
            <person name="Bertin P.N."/>
            <person name="Dolla A."/>
        </authorList>
    </citation>
    <scope>NUCLEOTIDE SEQUENCE [LARGE SCALE GENOMIC DNA]</scope>
    <source>
        <strain evidence="4">Lam5 / DSM 18033</strain>
    </source>
</reference>
<name>K8DZK9_9FIRM</name>
<dbReference type="GO" id="GO:0009253">
    <property type="term" value="P:peptidoglycan catabolic process"/>
    <property type="evidence" value="ECO:0007669"/>
    <property type="project" value="InterPro"/>
</dbReference>
<feature type="domain" description="MurNAc-LAA" evidence="2">
    <location>
        <begin position="63"/>
        <end position="174"/>
    </location>
</feature>
<dbReference type="SMART" id="SM00646">
    <property type="entry name" value="Ami_3"/>
    <property type="match status" value="1"/>
</dbReference>
<keyword evidence="1" id="KW-0378">Hydrolase</keyword>
<comment type="caution">
    <text evidence="3">The sequence shown here is derived from an EMBL/GenBank/DDBJ whole genome shotgun (WGS) entry which is preliminary data.</text>
</comment>
<dbReference type="Gene3D" id="3.40.630.40">
    <property type="entry name" value="Zn-dependent exopeptidases"/>
    <property type="match status" value="1"/>
</dbReference>
<protein>
    <submittedName>
        <fullName evidence="3">N-acetylmuramoyl-L-alanine amidase (Modular protein)</fullName>
    </submittedName>
</protein>
<sequence length="328" mass="36301">MGKILVIDPGHGGKDAGAVANNLLEKDLNLAVSKGIQQELKTYDVKVLLTRETDVFLSLLARSEFSNSARADYFISIHTNAGGGTGYEDFIFTNPSAVSVEAQGVIHREVMSFLSQEGFRDRGKKRANFSVLRHTTAPCILLENLFIDNPYDAKWLAQPVNLVKLAKTIAAALVKALNLTPAVLPWIPANEIAELVKDGLLNTVRDPSTVVNWGELATLLNRIRKKQVATGAAWDPVAEQQLLVQDKLLSAVRQPLLGVYWGEFATVLNRLRNRRVTGHANWDPVLEINLLLQDQLINTNRQPMDPLLWGEFATVLNRFRAIHGRGGK</sequence>
<gene>
    <name evidence="3" type="ORF">DESHY_40102</name>
</gene>
<dbReference type="Proteomes" id="UP000009315">
    <property type="component" value="Unassembled WGS sequence"/>
</dbReference>
<evidence type="ECO:0000313" key="3">
    <source>
        <dbReference type="EMBL" id="CCO08552.1"/>
    </source>
</evidence>
<evidence type="ECO:0000256" key="1">
    <source>
        <dbReference type="ARBA" id="ARBA00022801"/>
    </source>
</evidence>
<dbReference type="GO" id="GO:0008745">
    <property type="term" value="F:N-acetylmuramoyl-L-alanine amidase activity"/>
    <property type="evidence" value="ECO:0007669"/>
    <property type="project" value="InterPro"/>
</dbReference>
<dbReference type="eggNOG" id="COG0860">
    <property type="taxonomic scope" value="Bacteria"/>
</dbReference>
<dbReference type="EMBL" id="CAOS01000011">
    <property type="protein sequence ID" value="CCO08552.1"/>
    <property type="molecule type" value="Genomic_DNA"/>
</dbReference>
<dbReference type="STRING" id="1121428.DESHY_40102"/>
<dbReference type="AlphaFoldDB" id="K8DZK9"/>
<dbReference type="GO" id="GO:0030288">
    <property type="term" value="C:outer membrane-bounded periplasmic space"/>
    <property type="evidence" value="ECO:0007669"/>
    <property type="project" value="TreeGrafter"/>
</dbReference>
<organism evidence="3 4">
    <name type="scientific">Desulforamulus hydrothermalis Lam5 = DSM 18033</name>
    <dbReference type="NCBI Taxonomy" id="1121428"/>
    <lineage>
        <taxon>Bacteria</taxon>
        <taxon>Bacillati</taxon>
        <taxon>Bacillota</taxon>
        <taxon>Clostridia</taxon>
        <taxon>Eubacteriales</taxon>
        <taxon>Peptococcaceae</taxon>
        <taxon>Desulforamulus</taxon>
    </lineage>
</organism>
<accession>K8DZK9</accession>
<dbReference type="InterPro" id="IPR002508">
    <property type="entry name" value="MurNAc-LAA_cat"/>
</dbReference>
<dbReference type="PANTHER" id="PTHR30404">
    <property type="entry name" value="N-ACETYLMURAMOYL-L-ALANINE AMIDASE"/>
    <property type="match status" value="1"/>
</dbReference>
<keyword evidence="4" id="KW-1185">Reference proteome</keyword>
<dbReference type="InterPro" id="IPR050695">
    <property type="entry name" value="N-acetylmuramoyl_amidase_3"/>
</dbReference>